<dbReference type="Pfam" id="PF00318">
    <property type="entry name" value="Ribosomal_S2"/>
    <property type="match status" value="2"/>
</dbReference>
<proteinExistence type="inferred from homology"/>
<evidence type="ECO:0000256" key="4">
    <source>
        <dbReference type="ARBA" id="ARBA00035256"/>
    </source>
</evidence>
<dbReference type="PRINTS" id="PR00395">
    <property type="entry name" value="RIBOSOMALS2"/>
</dbReference>
<dbReference type="GO" id="GO:0003735">
    <property type="term" value="F:structural constituent of ribosome"/>
    <property type="evidence" value="ECO:0007669"/>
    <property type="project" value="InterPro"/>
</dbReference>
<evidence type="ECO:0000256" key="2">
    <source>
        <dbReference type="ARBA" id="ARBA00022980"/>
    </source>
</evidence>
<evidence type="ECO:0000313" key="6">
    <source>
        <dbReference type="Proteomes" id="UP000243423"/>
    </source>
</evidence>
<dbReference type="FunFam" id="3.40.50.10490:FF:000030">
    <property type="entry name" value="30S ribosomal protein S2"/>
    <property type="match status" value="1"/>
</dbReference>
<dbReference type="GO" id="GO:0006412">
    <property type="term" value="P:translation"/>
    <property type="evidence" value="ECO:0007669"/>
    <property type="project" value="InterPro"/>
</dbReference>
<gene>
    <name evidence="5" type="primary">rsp4</name>
    <name evidence="5" type="ORF">CPARA_2gp298</name>
</gene>
<organism evidence="5 6">
    <name type="scientific">Cryptomonas paramaecium</name>
    <dbReference type="NCBI Taxonomy" id="2898"/>
    <lineage>
        <taxon>Eukaryota</taxon>
        <taxon>Cryptophyceae</taxon>
        <taxon>Cryptomonadales</taxon>
        <taxon>Cryptomonadaceae</taxon>
        <taxon>Cryptomonas</taxon>
    </lineage>
</organism>
<protein>
    <recommendedName>
        <fullName evidence="4">Small ribosomal subunit protein uS2</fullName>
    </recommendedName>
</protein>
<geneLocation type="nucleomorph" evidence="5"/>
<evidence type="ECO:0000313" key="5">
    <source>
        <dbReference type="EMBL" id="AEA38956.1"/>
    </source>
</evidence>
<evidence type="ECO:0000256" key="1">
    <source>
        <dbReference type="ARBA" id="ARBA00006242"/>
    </source>
</evidence>
<sequence length="208" mass="23914">MKNKTYYLDIKKMILCDCHLGLNYCTNDMKMYVWKMRQDGIFIFNVLEIFKRIKIAAKAVASVRNKEEVIVVSCSNENMASVLRFSSYTGCKVILGKWVPGRITNQFCKDFIQPRLVIVADCSSGSQAISEASKVGLPVIAFCNTDTLLKFVDIVIPLNNKNKYSTAFSWWLLTREVLFSRDSLNPMNWKVPLEFFLDKNTKEYTEAI</sequence>
<dbReference type="SUPFAM" id="SSF52313">
    <property type="entry name" value="Ribosomal protein S2"/>
    <property type="match status" value="1"/>
</dbReference>
<comment type="similarity">
    <text evidence="1">Belongs to the universal ribosomal protein uS2 family.</text>
</comment>
<dbReference type="AlphaFoldDB" id="F2HI10"/>
<dbReference type="InterPro" id="IPR001865">
    <property type="entry name" value="Ribosomal_uS2"/>
</dbReference>
<dbReference type="PANTHER" id="PTHR11489">
    <property type="entry name" value="40S RIBOSOMAL PROTEIN SA"/>
    <property type="match status" value="1"/>
</dbReference>
<evidence type="ECO:0000256" key="3">
    <source>
        <dbReference type="ARBA" id="ARBA00023274"/>
    </source>
</evidence>
<keyword evidence="3" id="KW-0687">Ribonucleoprotein</keyword>
<reference evidence="5 6" key="1">
    <citation type="journal article" date="2011" name="Genome Biol. Evol.">
        <title>Complete nucleomorph genome sequence of the nonphotosynthetic alga Cryptomonas paramecium reveals a core nucleomorph gene set.</title>
        <authorList>
            <person name="Tanifuji G."/>
            <person name="Onodera N.T."/>
            <person name="Wheeler T.J."/>
            <person name="Dlutek M."/>
            <person name="Donaher N."/>
            <person name="Archibald J.M."/>
        </authorList>
    </citation>
    <scope>NUCLEOTIDE SEQUENCE [LARGE SCALE GENOMIC DNA]</scope>
    <source>
        <strain evidence="5 6">CCAP977/2A</strain>
    </source>
</reference>
<dbReference type="Proteomes" id="UP000243423">
    <property type="component" value="Nucleomorph 2"/>
</dbReference>
<name>F2HI10_9CRYP</name>
<dbReference type="Gene3D" id="3.40.50.10490">
    <property type="entry name" value="Glucose-6-phosphate isomerase like protein, domain 1"/>
    <property type="match status" value="1"/>
</dbReference>
<keyword evidence="5" id="KW-0542">Nucleomorph</keyword>
<dbReference type="InterPro" id="IPR005707">
    <property type="entry name" value="Ribosomal_uS2_euk/arc"/>
</dbReference>
<dbReference type="GO" id="GO:0015935">
    <property type="term" value="C:small ribosomal subunit"/>
    <property type="evidence" value="ECO:0007669"/>
    <property type="project" value="InterPro"/>
</dbReference>
<dbReference type="GeneID" id="10447199"/>
<accession>F2HI10</accession>
<dbReference type="InterPro" id="IPR023591">
    <property type="entry name" value="Ribosomal_uS2_flav_dom_sf"/>
</dbReference>
<dbReference type="EMBL" id="CP002173">
    <property type="protein sequence ID" value="AEA38956.1"/>
    <property type="molecule type" value="Genomic_DNA"/>
</dbReference>
<dbReference type="RefSeq" id="XP_003239854.1">
    <property type="nucleotide sequence ID" value="XM_003239806.1"/>
</dbReference>
<keyword evidence="2 5" id="KW-0689">Ribosomal protein</keyword>